<keyword evidence="1" id="KW-0472">Membrane</keyword>
<proteinExistence type="predicted"/>
<feature type="transmembrane region" description="Helical" evidence="1">
    <location>
        <begin position="158"/>
        <end position="178"/>
    </location>
</feature>
<evidence type="ECO:0000313" key="3">
    <source>
        <dbReference type="Proteomes" id="UP001500454"/>
    </source>
</evidence>
<dbReference type="RefSeq" id="WP_345223997.1">
    <property type="nucleotide sequence ID" value="NZ_BAABHA010000004.1"/>
</dbReference>
<feature type="transmembrane region" description="Helical" evidence="1">
    <location>
        <begin position="110"/>
        <end position="128"/>
    </location>
</feature>
<gene>
    <name evidence="2" type="ORF">GCM10023186_21240</name>
</gene>
<keyword evidence="3" id="KW-1185">Reference proteome</keyword>
<dbReference type="Proteomes" id="UP001500454">
    <property type="component" value="Unassembled WGS sequence"/>
</dbReference>
<accession>A0ABP8IZ83</accession>
<protein>
    <submittedName>
        <fullName evidence="2">Uncharacterized protein</fullName>
    </submittedName>
</protein>
<dbReference type="InterPro" id="IPR053824">
    <property type="entry name" value="DUF7010"/>
</dbReference>
<organism evidence="2 3">
    <name type="scientific">Hymenobacter koreensis</name>
    <dbReference type="NCBI Taxonomy" id="1084523"/>
    <lineage>
        <taxon>Bacteria</taxon>
        <taxon>Pseudomonadati</taxon>
        <taxon>Bacteroidota</taxon>
        <taxon>Cytophagia</taxon>
        <taxon>Cytophagales</taxon>
        <taxon>Hymenobacteraceae</taxon>
        <taxon>Hymenobacter</taxon>
    </lineage>
</organism>
<sequence>MVTQQDFDALRLELSVKAKNGVDFITAASLLWASIAGIWALPYSVSQKALFTFIVGGLMLPLALLLSKLFKTTWTVKSNPLQPLGLWLNFAQLFYFPFLIFVYIKAPQYFIMSYGIITGAHFFPYAWFFNQKAYAVWPGLIAFGCMFIGLRVSLDHLYLIPAFVAVSLLTLAVVLFFAHQRNKASYSPVAFGLS</sequence>
<reference evidence="3" key="1">
    <citation type="journal article" date="2019" name="Int. J. Syst. Evol. Microbiol.">
        <title>The Global Catalogue of Microorganisms (GCM) 10K type strain sequencing project: providing services to taxonomists for standard genome sequencing and annotation.</title>
        <authorList>
            <consortium name="The Broad Institute Genomics Platform"/>
            <consortium name="The Broad Institute Genome Sequencing Center for Infectious Disease"/>
            <person name="Wu L."/>
            <person name="Ma J."/>
        </authorList>
    </citation>
    <scope>NUCLEOTIDE SEQUENCE [LARGE SCALE GENOMIC DNA]</scope>
    <source>
        <strain evidence="3">JCM 17924</strain>
    </source>
</reference>
<feature type="transmembrane region" description="Helical" evidence="1">
    <location>
        <begin position="49"/>
        <end position="66"/>
    </location>
</feature>
<evidence type="ECO:0000256" key="1">
    <source>
        <dbReference type="SAM" id="Phobius"/>
    </source>
</evidence>
<keyword evidence="1" id="KW-1133">Transmembrane helix</keyword>
<feature type="transmembrane region" description="Helical" evidence="1">
    <location>
        <begin position="135"/>
        <end position="152"/>
    </location>
</feature>
<keyword evidence="1" id="KW-0812">Transmembrane</keyword>
<name>A0ABP8IZ83_9BACT</name>
<feature type="transmembrane region" description="Helical" evidence="1">
    <location>
        <begin position="21"/>
        <end position="43"/>
    </location>
</feature>
<evidence type="ECO:0000313" key="2">
    <source>
        <dbReference type="EMBL" id="GAA4381620.1"/>
    </source>
</evidence>
<dbReference type="EMBL" id="BAABHA010000004">
    <property type="protein sequence ID" value="GAA4381620.1"/>
    <property type="molecule type" value="Genomic_DNA"/>
</dbReference>
<feature type="transmembrane region" description="Helical" evidence="1">
    <location>
        <begin position="86"/>
        <end position="104"/>
    </location>
</feature>
<comment type="caution">
    <text evidence="2">The sequence shown here is derived from an EMBL/GenBank/DDBJ whole genome shotgun (WGS) entry which is preliminary data.</text>
</comment>
<dbReference type="Pfam" id="PF22765">
    <property type="entry name" value="DUF7010"/>
    <property type="match status" value="1"/>
</dbReference>